<keyword evidence="4" id="KW-1185">Reference proteome</keyword>
<dbReference type="RefSeq" id="WP_167207691.1">
    <property type="nucleotide sequence ID" value="NZ_JAASRO010000001.1"/>
</dbReference>
<accession>A0A7X5VBK0</accession>
<reference evidence="3 4" key="1">
    <citation type="submission" date="2020-03" db="EMBL/GenBank/DDBJ databases">
        <title>Sequencing the genomes of 1000 actinobacteria strains.</title>
        <authorList>
            <person name="Klenk H.-P."/>
        </authorList>
    </citation>
    <scope>NUCLEOTIDE SEQUENCE [LARGE SCALE GENOMIC DNA]</scope>
    <source>
        <strain evidence="3 4">DSM 45490</strain>
    </source>
</reference>
<comment type="caution">
    <text evidence="3">The sequence shown here is derived from an EMBL/GenBank/DDBJ whole genome shotgun (WGS) entry which is preliminary data.</text>
</comment>
<dbReference type="AlphaFoldDB" id="A0A7X5VBK0"/>
<keyword evidence="1" id="KW-1133">Transmembrane helix</keyword>
<gene>
    <name evidence="3" type="ORF">BJY22_003249</name>
</gene>
<protein>
    <recommendedName>
        <fullName evidence="2">Low molecular weight protein antigen 6 PH domain-containing protein</fullName>
    </recommendedName>
</protein>
<evidence type="ECO:0000313" key="3">
    <source>
        <dbReference type="EMBL" id="NIK57532.1"/>
    </source>
</evidence>
<feature type="transmembrane region" description="Helical" evidence="1">
    <location>
        <begin position="24"/>
        <end position="45"/>
    </location>
</feature>
<evidence type="ECO:0000313" key="4">
    <source>
        <dbReference type="Proteomes" id="UP000555407"/>
    </source>
</evidence>
<evidence type="ECO:0000259" key="2">
    <source>
        <dbReference type="Pfam" id="PF10756"/>
    </source>
</evidence>
<dbReference type="InterPro" id="IPR019692">
    <property type="entry name" value="CFP-6_PH"/>
</dbReference>
<name>A0A7X5VBK0_9ACTN</name>
<keyword evidence="1" id="KW-0472">Membrane</keyword>
<evidence type="ECO:0000256" key="1">
    <source>
        <dbReference type="SAM" id="Phobius"/>
    </source>
</evidence>
<sequence>MPTDDPDPAAPASSDRLFTFHPRIVALMAGGMGLSLIAVFGVIWFRLSPDDRATFDLFQRLTLLAFFGAVLWILYRMTTLRVTAYPDRLRVRNVFKSYTLQWSEITALRFRPGDAWLQLFDADDNRLGILAIQAAEGSRASRAAKELAAVAREHGAGPRSRPEK</sequence>
<feature type="transmembrane region" description="Helical" evidence="1">
    <location>
        <begin position="57"/>
        <end position="75"/>
    </location>
</feature>
<keyword evidence="1" id="KW-0812">Transmembrane</keyword>
<dbReference type="Proteomes" id="UP000555407">
    <property type="component" value="Unassembled WGS sequence"/>
</dbReference>
<proteinExistence type="predicted"/>
<dbReference type="Pfam" id="PF10756">
    <property type="entry name" value="bPH_6"/>
    <property type="match status" value="1"/>
</dbReference>
<feature type="domain" description="Low molecular weight protein antigen 6 PH" evidence="2">
    <location>
        <begin position="80"/>
        <end position="145"/>
    </location>
</feature>
<organism evidence="3 4">
    <name type="scientific">Kribbella shirazensis</name>
    <dbReference type="NCBI Taxonomy" id="1105143"/>
    <lineage>
        <taxon>Bacteria</taxon>
        <taxon>Bacillati</taxon>
        <taxon>Actinomycetota</taxon>
        <taxon>Actinomycetes</taxon>
        <taxon>Propionibacteriales</taxon>
        <taxon>Kribbellaceae</taxon>
        <taxon>Kribbella</taxon>
    </lineage>
</organism>
<dbReference type="EMBL" id="JAASRO010000001">
    <property type="protein sequence ID" value="NIK57532.1"/>
    <property type="molecule type" value="Genomic_DNA"/>
</dbReference>